<keyword evidence="5" id="KW-1185">Reference proteome</keyword>
<accession>A0ABP4UXR3</accession>
<dbReference type="PROSITE" id="PS51682">
    <property type="entry name" value="SAM_OMT_I"/>
    <property type="match status" value="1"/>
</dbReference>
<dbReference type="SUPFAM" id="SSF53335">
    <property type="entry name" value="S-adenosyl-L-methionine-dependent methyltransferases"/>
    <property type="match status" value="1"/>
</dbReference>
<reference evidence="5" key="1">
    <citation type="journal article" date="2019" name="Int. J. Syst. Evol. Microbiol.">
        <title>The Global Catalogue of Microorganisms (GCM) 10K type strain sequencing project: providing services to taxonomists for standard genome sequencing and annotation.</title>
        <authorList>
            <consortium name="The Broad Institute Genomics Platform"/>
            <consortium name="The Broad Institute Genome Sequencing Center for Infectious Disease"/>
            <person name="Wu L."/>
            <person name="Ma J."/>
        </authorList>
    </citation>
    <scope>NUCLEOTIDE SEQUENCE [LARGE SCALE GENOMIC DNA]</scope>
    <source>
        <strain evidence="5">JCM 16002</strain>
    </source>
</reference>
<dbReference type="InterPro" id="IPR002935">
    <property type="entry name" value="SAM_O-MeTrfase"/>
</dbReference>
<dbReference type="Proteomes" id="UP001500383">
    <property type="component" value="Unassembled WGS sequence"/>
</dbReference>
<name>A0ABP4UXR3_9ACTN</name>
<evidence type="ECO:0000256" key="3">
    <source>
        <dbReference type="ARBA" id="ARBA00022691"/>
    </source>
</evidence>
<evidence type="ECO:0000256" key="2">
    <source>
        <dbReference type="ARBA" id="ARBA00022679"/>
    </source>
</evidence>
<proteinExistence type="predicted"/>
<dbReference type="InterPro" id="IPR029063">
    <property type="entry name" value="SAM-dependent_MTases_sf"/>
</dbReference>
<keyword evidence="3" id="KW-0949">S-adenosyl-L-methionine</keyword>
<dbReference type="PANTHER" id="PTHR10509">
    <property type="entry name" value="O-METHYLTRANSFERASE-RELATED"/>
    <property type="match status" value="1"/>
</dbReference>
<protein>
    <submittedName>
        <fullName evidence="4">O-methyltransferase</fullName>
    </submittedName>
</protein>
<gene>
    <name evidence="4" type="ORF">GCM10009831_22500</name>
</gene>
<organism evidence="4 5">
    <name type="scientific">Dietzia cercidiphylli</name>
    <dbReference type="NCBI Taxonomy" id="498199"/>
    <lineage>
        <taxon>Bacteria</taxon>
        <taxon>Bacillati</taxon>
        <taxon>Actinomycetota</taxon>
        <taxon>Actinomycetes</taxon>
        <taxon>Mycobacteriales</taxon>
        <taxon>Dietziaceae</taxon>
        <taxon>Dietzia</taxon>
    </lineage>
</organism>
<dbReference type="Gene3D" id="3.40.50.150">
    <property type="entry name" value="Vaccinia Virus protein VP39"/>
    <property type="match status" value="1"/>
</dbReference>
<sequence>MTEHPPATPDTTDHEPGWAEVDAFLDEAMGLEDQVLRDVREATAAADLPPIEVSAAQARFLALLCRMIGARRVLEFGTLGGYSAASVARALGDDGEVVTLEIDPRHAEVARANFRRAGVADRVEVLVGPASESARALIDTGTEPFDMVSIDADKPGNPGYVELALQLTRPGSVIVVDNVVRHGAVADAGSDDPGVLGSREVLTLLGGHPRLDATALQTVGAKGWDGFAVARVR</sequence>
<dbReference type="Pfam" id="PF01596">
    <property type="entry name" value="Methyltransf_3"/>
    <property type="match status" value="1"/>
</dbReference>
<dbReference type="InterPro" id="IPR050362">
    <property type="entry name" value="Cation-dep_OMT"/>
</dbReference>
<keyword evidence="1" id="KW-0489">Methyltransferase</keyword>
<dbReference type="CDD" id="cd02440">
    <property type="entry name" value="AdoMet_MTases"/>
    <property type="match status" value="1"/>
</dbReference>
<evidence type="ECO:0000313" key="4">
    <source>
        <dbReference type="EMBL" id="GAA1712295.1"/>
    </source>
</evidence>
<keyword evidence="2" id="KW-0808">Transferase</keyword>
<dbReference type="EMBL" id="BAAAQG010000010">
    <property type="protein sequence ID" value="GAA1712295.1"/>
    <property type="molecule type" value="Genomic_DNA"/>
</dbReference>
<comment type="caution">
    <text evidence="4">The sequence shown here is derived from an EMBL/GenBank/DDBJ whole genome shotgun (WGS) entry which is preliminary data.</text>
</comment>
<evidence type="ECO:0000256" key="1">
    <source>
        <dbReference type="ARBA" id="ARBA00022603"/>
    </source>
</evidence>
<dbReference type="RefSeq" id="WP_182609598.1">
    <property type="nucleotide sequence ID" value="NZ_BAAAQG010000010.1"/>
</dbReference>
<dbReference type="PANTHER" id="PTHR10509:SF14">
    <property type="entry name" value="CAFFEOYL-COA O-METHYLTRANSFERASE 3-RELATED"/>
    <property type="match status" value="1"/>
</dbReference>
<evidence type="ECO:0000313" key="5">
    <source>
        <dbReference type="Proteomes" id="UP001500383"/>
    </source>
</evidence>